<evidence type="ECO:0000256" key="4">
    <source>
        <dbReference type="ARBA" id="ARBA00022737"/>
    </source>
</evidence>
<organism evidence="9 10">
    <name type="scientific">Echinimonas agarilytica</name>
    <dbReference type="NCBI Taxonomy" id="1215918"/>
    <lineage>
        <taxon>Bacteria</taxon>
        <taxon>Pseudomonadati</taxon>
        <taxon>Pseudomonadota</taxon>
        <taxon>Gammaproteobacteria</taxon>
        <taxon>Alteromonadales</taxon>
        <taxon>Echinimonadaceae</taxon>
        <taxon>Echinimonas</taxon>
    </lineage>
</organism>
<protein>
    <recommendedName>
        <fullName evidence="7">Acetyltransferase</fullName>
        <ecNumber evidence="7">2.3.1.-</ecNumber>
    </recommendedName>
</protein>
<feature type="domain" description="Maltose/galactoside acetyltransferase" evidence="8">
    <location>
        <begin position="1"/>
        <end position="52"/>
    </location>
</feature>
<evidence type="ECO:0000313" key="9">
    <source>
        <dbReference type="EMBL" id="MCM2678769.1"/>
    </source>
</evidence>
<dbReference type="Gene3D" id="2.160.10.10">
    <property type="entry name" value="Hexapeptide repeat proteins"/>
    <property type="match status" value="1"/>
</dbReference>
<comment type="function">
    <text evidence="6">Acetyltransferase implicated in the O-acetylation of Nod factors.</text>
</comment>
<dbReference type="InterPro" id="IPR024688">
    <property type="entry name" value="Mac_dom"/>
</dbReference>
<evidence type="ECO:0000256" key="3">
    <source>
        <dbReference type="ARBA" id="ARBA00022679"/>
    </source>
</evidence>
<dbReference type="InterPro" id="IPR011004">
    <property type="entry name" value="Trimer_LpxA-like_sf"/>
</dbReference>
<dbReference type="Pfam" id="PF12464">
    <property type="entry name" value="Mac"/>
    <property type="match status" value="1"/>
</dbReference>
<dbReference type="SUPFAM" id="SSF51161">
    <property type="entry name" value="Trimeric LpxA-like enzymes"/>
    <property type="match status" value="1"/>
</dbReference>
<evidence type="ECO:0000256" key="7">
    <source>
        <dbReference type="RuleBase" id="RU367021"/>
    </source>
</evidence>
<dbReference type="SMART" id="SM01266">
    <property type="entry name" value="Mac"/>
    <property type="match status" value="1"/>
</dbReference>
<keyword evidence="2" id="KW-0536">Nodulation</keyword>
<evidence type="ECO:0000259" key="8">
    <source>
        <dbReference type="SMART" id="SM01266"/>
    </source>
</evidence>
<evidence type="ECO:0000256" key="2">
    <source>
        <dbReference type="ARBA" id="ARBA00022458"/>
    </source>
</evidence>
<dbReference type="PROSITE" id="PS00101">
    <property type="entry name" value="HEXAPEP_TRANSFERASES"/>
    <property type="match status" value="1"/>
</dbReference>
<dbReference type="RefSeq" id="WP_251260264.1">
    <property type="nucleotide sequence ID" value="NZ_JAMQGP010000001.1"/>
</dbReference>
<name>A0AA41W4G8_9GAMM</name>
<reference evidence="9 10" key="1">
    <citation type="journal article" date="2013" name="Antonie Van Leeuwenhoek">
        <title>Echinimonas agarilytica gen. nov., sp. nov., a new gammaproteobacterium isolated from the sea urchin Strongylocentrotus intermedius.</title>
        <authorList>
            <person name="Nedashkovskaya O.I."/>
            <person name="Stenkova A.M."/>
            <person name="Zhukova N.V."/>
            <person name="Van Trappen S."/>
            <person name="Lee J.S."/>
            <person name="Kim S.B."/>
        </authorList>
    </citation>
    <scope>NUCLEOTIDE SEQUENCE [LARGE SCALE GENOMIC DNA]</scope>
    <source>
        <strain evidence="9 10">KMM 6351</strain>
    </source>
</reference>
<dbReference type="InterPro" id="IPR018357">
    <property type="entry name" value="Hexapep_transf_CS"/>
</dbReference>
<accession>A0AA41W4G8</accession>
<comment type="similarity">
    <text evidence="1 7">Belongs to the transferase hexapeptide repeat family.</text>
</comment>
<dbReference type="PANTHER" id="PTHR43017:SF1">
    <property type="entry name" value="ACETYLTRANSFERASE YJL218W-RELATED"/>
    <property type="match status" value="1"/>
</dbReference>
<proteinExistence type="inferred from homology"/>
<dbReference type="EC" id="2.3.1.-" evidence="7"/>
<dbReference type="InterPro" id="IPR039369">
    <property type="entry name" value="LacA-like"/>
</dbReference>
<comment type="caution">
    <text evidence="9">The sequence shown here is derived from an EMBL/GenBank/DDBJ whole genome shotgun (WGS) entry which is preliminary data.</text>
</comment>
<dbReference type="PANTHER" id="PTHR43017">
    <property type="entry name" value="GALACTOSIDE O-ACETYLTRANSFERASE"/>
    <property type="match status" value="1"/>
</dbReference>
<evidence type="ECO:0000256" key="6">
    <source>
        <dbReference type="ARBA" id="ARBA00055587"/>
    </source>
</evidence>
<dbReference type="InterPro" id="IPR001451">
    <property type="entry name" value="Hexapep"/>
</dbReference>
<dbReference type="AlphaFoldDB" id="A0AA41W4G8"/>
<keyword evidence="5 7" id="KW-0012">Acyltransferase</keyword>
<keyword evidence="4" id="KW-0677">Repeat</keyword>
<dbReference type="Proteomes" id="UP001165393">
    <property type="component" value="Unassembled WGS sequence"/>
</dbReference>
<evidence type="ECO:0000313" key="10">
    <source>
        <dbReference type="Proteomes" id="UP001165393"/>
    </source>
</evidence>
<gene>
    <name evidence="9" type="ORF">NAF29_03655</name>
</gene>
<dbReference type="EMBL" id="JAMQGP010000001">
    <property type="protein sequence ID" value="MCM2678769.1"/>
    <property type="molecule type" value="Genomic_DNA"/>
</dbReference>
<dbReference type="Pfam" id="PF00132">
    <property type="entry name" value="Hexapep"/>
    <property type="match status" value="1"/>
</dbReference>
<dbReference type="CDD" id="cd03357">
    <property type="entry name" value="LbH_MAT_GAT"/>
    <property type="match status" value="1"/>
</dbReference>
<keyword evidence="10" id="KW-1185">Reference proteome</keyword>
<dbReference type="FunFam" id="2.160.10.10:FF:000025">
    <property type="entry name" value="Hexapeptide-repeat containing-acetyltransferase"/>
    <property type="match status" value="1"/>
</dbReference>
<dbReference type="GO" id="GO:0008870">
    <property type="term" value="F:galactoside O-acetyltransferase activity"/>
    <property type="evidence" value="ECO:0007669"/>
    <property type="project" value="TreeGrafter"/>
</dbReference>
<evidence type="ECO:0000256" key="1">
    <source>
        <dbReference type="ARBA" id="ARBA00007274"/>
    </source>
</evidence>
<keyword evidence="3 7" id="KW-0808">Transferase</keyword>
<evidence type="ECO:0000256" key="5">
    <source>
        <dbReference type="ARBA" id="ARBA00023315"/>
    </source>
</evidence>
<sequence>MEQGHAYDAWDSELMSLRLKAKKACHQFNLADPSKIKARMAFLNNIIKFDGKAFVEPNFYCDYGFNIHVGERFYANHNLTILDVCTVTIGSDVLFGPNVMISTATHHVDPAKRHASECALPITIGNNVWLGGNVSVLPGVTIGNNSVIGAGSVVTKDIPENCVAAGAPCKFIRSI</sequence>